<dbReference type="OrthoDB" id="5359669at2759"/>
<dbReference type="EMBL" id="MU005957">
    <property type="protein sequence ID" value="KAF2864317.1"/>
    <property type="molecule type" value="Genomic_DNA"/>
</dbReference>
<sequence>TPTSLAGRKRSRADIYTADECDQVEDGSVAVEISRGEPIYGPGMTLIYPNSPGYIATAESQSCVDDEPFKRPSTSSRKSQRRGMSTDASGDHLAQLVLPPQMREATAEPLIDEATRKLGISWTRMDSSEGRAINKAAYSKFIQNHYPSLRQVSVWFENSALPGYLVEANHAYSGATQYYIFSHDLAEARLVTEEAAQLLPRLQMLPELSLAAPGGVLKAETNSVISSQAQSGSEM</sequence>
<dbReference type="Proteomes" id="UP000799421">
    <property type="component" value="Unassembled WGS sequence"/>
</dbReference>
<evidence type="ECO:0000313" key="2">
    <source>
        <dbReference type="EMBL" id="KAF2864317.1"/>
    </source>
</evidence>
<proteinExistence type="predicted"/>
<dbReference type="AlphaFoldDB" id="A0A6A7CAM1"/>
<organism evidence="2 3">
    <name type="scientific">Piedraia hortae CBS 480.64</name>
    <dbReference type="NCBI Taxonomy" id="1314780"/>
    <lineage>
        <taxon>Eukaryota</taxon>
        <taxon>Fungi</taxon>
        <taxon>Dikarya</taxon>
        <taxon>Ascomycota</taxon>
        <taxon>Pezizomycotina</taxon>
        <taxon>Dothideomycetes</taxon>
        <taxon>Dothideomycetidae</taxon>
        <taxon>Capnodiales</taxon>
        <taxon>Piedraiaceae</taxon>
        <taxon>Piedraia</taxon>
    </lineage>
</organism>
<feature type="compositionally biased region" description="Polar residues" evidence="1">
    <location>
        <begin position="72"/>
        <end position="88"/>
    </location>
</feature>
<reference evidence="2" key="1">
    <citation type="journal article" date="2020" name="Stud. Mycol.">
        <title>101 Dothideomycetes genomes: a test case for predicting lifestyles and emergence of pathogens.</title>
        <authorList>
            <person name="Haridas S."/>
            <person name="Albert R."/>
            <person name="Binder M."/>
            <person name="Bloem J."/>
            <person name="Labutti K."/>
            <person name="Salamov A."/>
            <person name="Andreopoulos B."/>
            <person name="Baker S."/>
            <person name="Barry K."/>
            <person name="Bills G."/>
            <person name="Bluhm B."/>
            <person name="Cannon C."/>
            <person name="Castanera R."/>
            <person name="Culley D."/>
            <person name="Daum C."/>
            <person name="Ezra D."/>
            <person name="Gonzalez J."/>
            <person name="Henrissat B."/>
            <person name="Kuo A."/>
            <person name="Liang C."/>
            <person name="Lipzen A."/>
            <person name="Lutzoni F."/>
            <person name="Magnuson J."/>
            <person name="Mondo S."/>
            <person name="Nolan M."/>
            <person name="Ohm R."/>
            <person name="Pangilinan J."/>
            <person name="Park H.-J."/>
            <person name="Ramirez L."/>
            <person name="Alfaro M."/>
            <person name="Sun H."/>
            <person name="Tritt A."/>
            <person name="Yoshinaga Y."/>
            <person name="Zwiers L.-H."/>
            <person name="Turgeon B."/>
            <person name="Goodwin S."/>
            <person name="Spatafora J."/>
            <person name="Crous P."/>
            <person name="Grigoriev I."/>
        </authorList>
    </citation>
    <scope>NUCLEOTIDE SEQUENCE</scope>
    <source>
        <strain evidence="2">CBS 480.64</strain>
    </source>
</reference>
<gene>
    <name evidence="2" type="ORF">K470DRAFT_208182</name>
</gene>
<name>A0A6A7CAM1_9PEZI</name>
<evidence type="ECO:0000256" key="1">
    <source>
        <dbReference type="SAM" id="MobiDB-lite"/>
    </source>
</evidence>
<evidence type="ECO:0000313" key="3">
    <source>
        <dbReference type="Proteomes" id="UP000799421"/>
    </source>
</evidence>
<protein>
    <submittedName>
        <fullName evidence="2">Uncharacterized protein</fullName>
    </submittedName>
</protein>
<feature type="region of interest" description="Disordered" evidence="1">
    <location>
        <begin position="60"/>
        <end position="91"/>
    </location>
</feature>
<feature type="non-terminal residue" evidence="2">
    <location>
        <position position="1"/>
    </location>
</feature>
<keyword evidence="3" id="KW-1185">Reference proteome</keyword>
<feature type="non-terminal residue" evidence="2">
    <location>
        <position position="235"/>
    </location>
</feature>
<accession>A0A6A7CAM1</accession>